<dbReference type="Proteomes" id="UP000283975">
    <property type="component" value="Unassembled WGS sequence"/>
</dbReference>
<keyword evidence="1" id="KW-1133">Transmembrane helix</keyword>
<dbReference type="EMBL" id="QSHZ01000055">
    <property type="protein sequence ID" value="RHC47354.1"/>
    <property type="molecule type" value="Genomic_DNA"/>
</dbReference>
<evidence type="ECO:0000313" key="3">
    <source>
        <dbReference type="Proteomes" id="UP000283975"/>
    </source>
</evidence>
<keyword evidence="1" id="KW-0812">Transmembrane</keyword>
<dbReference type="AlphaFoldDB" id="A0A414AGV1"/>
<name>A0A414AGV1_9FIRM</name>
<protein>
    <submittedName>
        <fullName evidence="2">Nitrate ABC transporter substrate-binding protein</fullName>
    </submittedName>
</protein>
<sequence length="44" mass="4987">MVEAQGRMRTDVMMAYMIIAGLIGFVIDKGMLLVESILLKWKVD</sequence>
<feature type="transmembrane region" description="Helical" evidence="1">
    <location>
        <begin position="12"/>
        <end position="34"/>
    </location>
</feature>
<evidence type="ECO:0000256" key="1">
    <source>
        <dbReference type="SAM" id="Phobius"/>
    </source>
</evidence>
<reference evidence="2 3" key="1">
    <citation type="submission" date="2018-08" db="EMBL/GenBank/DDBJ databases">
        <title>A genome reference for cultivated species of the human gut microbiota.</title>
        <authorList>
            <person name="Zou Y."/>
            <person name="Xue W."/>
            <person name="Luo G."/>
        </authorList>
    </citation>
    <scope>NUCLEOTIDE SEQUENCE [LARGE SCALE GENOMIC DNA]</scope>
    <source>
        <strain evidence="2 3">AM35-14</strain>
    </source>
</reference>
<gene>
    <name evidence="2" type="ORF">DW839_30105</name>
</gene>
<organism evidence="2 3">
    <name type="scientific">Enterocloster bolteae</name>
    <dbReference type="NCBI Taxonomy" id="208479"/>
    <lineage>
        <taxon>Bacteria</taxon>
        <taxon>Bacillati</taxon>
        <taxon>Bacillota</taxon>
        <taxon>Clostridia</taxon>
        <taxon>Lachnospirales</taxon>
        <taxon>Lachnospiraceae</taxon>
        <taxon>Enterocloster</taxon>
    </lineage>
</organism>
<keyword evidence="1" id="KW-0472">Membrane</keyword>
<evidence type="ECO:0000313" key="2">
    <source>
        <dbReference type="EMBL" id="RHC47354.1"/>
    </source>
</evidence>
<accession>A0A414AGV1</accession>
<proteinExistence type="predicted"/>
<comment type="caution">
    <text evidence="2">The sequence shown here is derived from an EMBL/GenBank/DDBJ whole genome shotgun (WGS) entry which is preliminary data.</text>
</comment>